<dbReference type="Proteomes" id="UP001159427">
    <property type="component" value="Unassembled WGS sequence"/>
</dbReference>
<dbReference type="PANTHER" id="PTHR24123">
    <property type="entry name" value="ANKYRIN REPEAT-CONTAINING"/>
    <property type="match status" value="1"/>
</dbReference>
<reference evidence="4 5" key="1">
    <citation type="submission" date="2022-05" db="EMBL/GenBank/DDBJ databases">
        <authorList>
            <consortium name="Genoscope - CEA"/>
            <person name="William W."/>
        </authorList>
    </citation>
    <scope>NUCLEOTIDE SEQUENCE [LARGE SCALE GENOMIC DNA]</scope>
</reference>
<name>A0ABN8SVF3_9CNID</name>
<evidence type="ECO:0000256" key="2">
    <source>
        <dbReference type="ARBA" id="ARBA00023043"/>
    </source>
</evidence>
<evidence type="ECO:0000256" key="1">
    <source>
        <dbReference type="ARBA" id="ARBA00022737"/>
    </source>
</evidence>
<feature type="repeat" description="ANK" evidence="3">
    <location>
        <begin position="64"/>
        <end position="96"/>
    </location>
</feature>
<proteinExistence type="predicted"/>
<organism evidence="4 5">
    <name type="scientific">Porites evermanni</name>
    <dbReference type="NCBI Taxonomy" id="104178"/>
    <lineage>
        <taxon>Eukaryota</taxon>
        <taxon>Metazoa</taxon>
        <taxon>Cnidaria</taxon>
        <taxon>Anthozoa</taxon>
        <taxon>Hexacorallia</taxon>
        <taxon>Scleractinia</taxon>
        <taxon>Fungiina</taxon>
        <taxon>Poritidae</taxon>
        <taxon>Porites</taxon>
    </lineage>
</organism>
<feature type="repeat" description="ANK" evidence="3">
    <location>
        <begin position="97"/>
        <end position="132"/>
    </location>
</feature>
<dbReference type="SUPFAM" id="SSF48403">
    <property type="entry name" value="Ankyrin repeat"/>
    <property type="match status" value="1"/>
</dbReference>
<keyword evidence="2 3" id="KW-0040">ANK repeat</keyword>
<keyword evidence="5" id="KW-1185">Reference proteome</keyword>
<evidence type="ECO:0000313" key="4">
    <source>
        <dbReference type="EMBL" id="CAH3194578.1"/>
    </source>
</evidence>
<dbReference type="InterPro" id="IPR036770">
    <property type="entry name" value="Ankyrin_rpt-contain_sf"/>
</dbReference>
<evidence type="ECO:0000313" key="5">
    <source>
        <dbReference type="Proteomes" id="UP001159427"/>
    </source>
</evidence>
<dbReference type="EMBL" id="CALNXI010003895">
    <property type="protein sequence ID" value="CAH3194578.1"/>
    <property type="molecule type" value="Genomic_DNA"/>
</dbReference>
<dbReference type="Pfam" id="PF12796">
    <property type="entry name" value="Ank_2"/>
    <property type="match status" value="1"/>
</dbReference>
<accession>A0ABN8SVF3</accession>
<comment type="caution">
    <text evidence="4">The sequence shown here is derived from an EMBL/GenBank/DDBJ whole genome shotgun (WGS) entry which is preliminary data.</text>
</comment>
<feature type="repeat" description="ANK" evidence="3">
    <location>
        <begin position="201"/>
        <end position="233"/>
    </location>
</feature>
<dbReference type="PROSITE" id="PS50088">
    <property type="entry name" value="ANK_REPEAT"/>
    <property type="match status" value="3"/>
</dbReference>
<dbReference type="PROSITE" id="PS50297">
    <property type="entry name" value="ANK_REP_REGION"/>
    <property type="match status" value="3"/>
</dbReference>
<keyword evidence="1" id="KW-0677">Repeat</keyword>
<evidence type="ECO:0000256" key="3">
    <source>
        <dbReference type="PROSITE-ProRule" id="PRU00023"/>
    </source>
</evidence>
<dbReference type="SMART" id="SM00248">
    <property type="entry name" value="ANK"/>
    <property type="match status" value="5"/>
</dbReference>
<gene>
    <name evidence="4" type="ORF">PEVE_00028108</name>
</gene>
<protein>
    <submittedName>
        <fullName evidence="4">Uncharacterized protein</fullName>
    </submittedName>
</protein>
<dbReference type="InterPro" id="IPR002110">
    <property type="entry name" value="Ankyrin_rpt"/>
</dbReference>
<dbReference type="InterPro" id="IPR051165">
    <property type="entry name" value="Multifunctional_ANK_Repeat"/>
</dbReference>
<dbReference type="Pfam" id="PF13637">
    <property type="entry name" value="Ank_4"/>
    <property type="match status" value="2"/>
</dbReference>
<sequence length="277" mass="30471">MIGAGKGHISAAAFLIQHGAIVDLQDGNGETALHHAVLFSLRKIWDPKRFGYGANYINSGYRNDSQIPLKILAEKDRVRVATFLIEHGANVDLQDKNGLSPLHYAASHSEYSCLNAVHFLIECGANLAVNDEDGYTALFDHHACNSHYLKCLIQSGADVNLLNAVTFLTLHHTCNSHSHHSIRVLGYLIENGADINACTNDDYTPLMIAAQKGDINAVTSLVECGAKLCMIATEMEGVMVMKMWGPFLSNMELMWIFKTKMVTPPFTMLQALVSLRL</sequence>
<dbReference type="PANTHER" id="PTHR24123:SF33">
    <property type="entry name" value="PROTEIN HOS4"/>
    <property type="match status" value="1"/>
</dbReference>
<dbReference type="Gene3D" id="1.25.40.20">
    <property type="entry name" value="Ankyrin repeat-containing domain"/>
    <property type="match status" value="3"/>
</dbReference>